<name>A0A518XJB3_9GAMM</name>
<dbReference type="RefSeq" id="WP_145891739.1">
    <property type="nucleotide sequence ID" value="NZ_CP032704.1"/>
</dbReference>
<dbReference type="AlphaFoldDB" id="A0A518XJB3"/>
<accession>A0A518XJB3</accession>
<organism evidence="1 2">
    <name type="scientific">Candidatus Pantoea soli</name>
    <dbReference type="NCBI Taxonomy" id="3098669"/>
    <lineage>
        <taxon>Bacteria</taxon>
        <taxon>Pseudomonadati</taxon>
        <taxon>Pseudomonadota</taxon>
        <taxon>Gammaproteobacteria</taxon>
        <taxon>Enterobacterales</taxon>
        <taxon>Erwiniaceae</taxon>
        <taxon>Pantoea</taxon>
    </lineage>
</organism>
<dbReference type="KEGG" id="pdis:D8B20_20315"/>
<dbReference type="OrthoDB" id="6555748at2"/>
<keyword evidence="1" id="KW-0614">Plasmid</keyword>
<sequence length="210" mass="22254">MMKADDIVSGVTGSAGHPLTVRVSSPRAGIRRSVAAGLFTGVIASAGVVPATHAATRDEVIHLNAAYPSGSVMVCSKNLPGDGKMIQPTVLQMRGTVVDRKQDSAVYEVSSTWSIPGKSSSSDLTLKLRMLERMDDKGSYSSIVPDSMSVSMPSVGPAGEESVLEGFRRRLPAGEIFTPFSNIEITDFPSYTVQTRGEPTSYCHRESAGS</sequence>
<dbReference type="EMBL" id="CP032704">
    <property type="protein sequence ID" value="QDY44280.1"/>
    <property type="molecule type" value="Genomic_DNA"/>
</dbReference>
<proteinExistence type="predicted"/>
<evidence type="ECO:0000313" key="1">
    <source>
        <dbReference type="EMBL" id="QDY44280.1"/>
    </source>
</evidence>
<evidence type="ECO:0000313" key="2">
    <source>
        <dbReference type="Proteomes" id="UP000319411"/>
    </source>
</evidence>
<reference evidence="1 2" key="1">
    <citation type="submission" date="2018-10" db="EMBL/GenBank/DDBJ databases">
        <title>Genome Sequencing of Pantoea dispersa DSM 32899.</title>
        <authorList>
            <person name="Nawrath M."/>
            <person name="Ottenheim C."/>
            <person name="Wilm A."/>
            <person name="Zimmermann W."/>
            <person name="Wu J.C."/>
        </authorList>
    </citation>
    <scope>NUCLEOTIDE SEQUENCE [LARGE SCALE GENOMIC DNA]</scope>
    <source>
        <strain evidence="1 2">DSM 32899</strain>
        <plasmid evidence="1 2">unnamed2</plasmid>
    </source>
</reference>
<keyword evidence="2" id="KW-1185">Reference proteome</keyword>
<dbReference type="Proteomes" id="UP000319411">
    <property type="component" value="Plasmid unnamed2"/>
</dbReference>
<geneLocation type="plasmid" evidence="1 2">
    <name>unnamed2</name>
</geneLocation>
<protein>
    <submittedName>
        <fullName evidence="1">Uncharacterized protein</fullName>
    </submittedName>
</protein>
<gene>
    <name evidence="1" type="ORF">D8B20_20315</name>
</gene>